<dbReference type="EMBL" id="VJNB01000009">
    <property type="protein sequence ID" value="TSE18975.1"/>
    <property type="molecule type" value="Genomic_DNA"/>
</dbReference>
<feature type="chain" id="PRO_5021873306" evidence="2">
    <location>
        <begin position="28"/>
        <end position="473"/>
    </location>
</feature>
<keyword evidence="4" id="KW-1185">Reference proteome</keyword>
<dbReference type="Proteomes" id="UP000315736">
    <property type="component" value="Unassembled WGS sequence"/>
</dbReference>
<dbReference type="AlphaFoldDB" id="A0A554W5W9"/>
<dbReference type="GO" id="GO:0006508">
    <property type="term" value="P:proteolysis"/>
    <property type="evidence" value="ECO:0007669"/>
    <property type="project" value="UniProtKB-KW"/>
</dbReference>
<dbReference type="GO" id="GO:0006397">
    <property type="term" value="P:mRNA processing"/>
    <property type="evidence" value="ECO:0007669"/>
    <property type="project" value="InterPro"/>
</dbReference>
<evidence type="ECO:0000313" key="3">
    <source>
        <dbReference type="EMBL" id="TSE18975.1"/>
    </source>
</evidence>
<proteinExistence type="predicted"/>
<dbReference type="Pfam" id="PF13432">
    <property type="entry name" value="TPR_16"/>
    <property type="match status" value="4"/>
</dbReference>
<dbReference type="PANTHER" id="PTHR44917:SF1">
    <property type="entry name" value="PROTEIN HIGH CHLOROPHYLL FLUORESCENT 107"/>
    <property type="match status" value="1"/>
</dbReference>
<feature type="signal peptide" evidence="2">
    <location>
        <begin position="1"/>
        <end position="27"/>
    </location>
</feature>
<evidence type="ECO:0000256" key="2">
    <source>
        <dbReference type="SAM" id="SignalP"/>
    </source>
</evidence>
<protein>
    <submittedName>
        <fullName evidence="3">Beta-barrel assembly-enhancing protease</fullName>
        <ecNumber evidence="3">3.4.-.-</ecNumber>
    </submittedName>
</protein>
<dbReference type="OrthoDB" id="9766710at2"/>
<dbReference type="InterPro" id="IPR011990">
    <property type="entry name" value="TPR-like_helical_dom_sf"/>
</dbReference>
<name>A0A554W5W9_9BURK</name>
<dbReference type="GO" id="GO:0008233">
    <property type="term" value="F:peptidase activity"/>
    <property type="evidence" value="ECO:0007669"/>
    <property type="project" value="UniProtKB-KW"/>
</dbReference>
<dbReference type="Gene3D" id="1.25.40.10">
    <property type="entry name" value="Tetratricopeptide repeat domain"/>
    <property type="match status" value="1"/>
</dbReference>
<organism evidence="3 4">
    <name type="scientific">Tepidimonas alkaliphilus</name>
    <dbReference type="NCBI Taxonomy" id="2588942"/>
    <lineage>
        <taxon>Bacteria</taxon>
        <taxon>Pseudomonadati</taxon>
        <taxon>Pseudomonadota</taxon>
        <taxon>Betaproteobacteria</taxon>
        <taxon>Burkholderiales</taxon>
        <taxon>Tepidimonas</taxon>
    </lineage>
</organism>
<dbReference type="EC" id="3.4.-.-" evidence="3"/>
<gene>
    <name evidence="3" type="primary">bepA_4</name>
    <name evidence="3" type="ORF">Talka_01737</name>
</gene>
<comment type="caution">
    <text evidence="3">The sequence shown here is derived from an EMBL/GenBank/DDBJ whole genome shotgun (WGS) entry which is preliminary data.</text>
</comment>
<dbReference type="GO" id="GO:0003729">
    <property type="term" value="F:mRNA binding"/>
    <property type="evidence" value="ECO:0007669"/>
    <property type="project" value="InterPro"/>
</dbReference>
<dbReference type="PANTHER" id="PTHR44917">
    <property type="entry name" value="PROTEIN HIGH CHLOROPHYLL FLUORESCENT 107"/>
    <property type="match status" value="1"/>
</dbReference>
<dbReference type="PROSITE" id="PS51257">
    <property type="entry name" value="PROKAR_LIPOPROTEIN"/>
    <property type="match status" value="1"/>
</dbReference>
<dbReference type="SUPFAM" id="SSF48452">
    <property type="entry name" value="TPR-like"/>
    <property type="match status" value="1"/>
</dbReference>
<dbReference type="GO" id="GO:0003727">
    <property type="term" value="F:single-stranded RNA binding"/>
    <property type="evidence" value="ECO:0007669"/>
    <property type="project" value="TreeGrafter"/>
</dbReference>
<keyword evidence="2" id="KW-0732">Signal</keyword>
<feature type="repeat" description="TPR" evidence="1">
    <location>
        <begin position="426"/>
        <end position="459"/>
    </location>
</feature>
<dbReference type="RefSeq" id="WP_143890755.1">
    <property type="nucleotide sequence ID" value="NZ_VJNB01000009.1"/>
</dbReference>
<accession>A0A554W5W9</accession>
<keyword evidence="3" id="KW-0378">Hydrolase</keyword>
<evidence type="ECO:0000313" key="4">
    <source>
        <dbReference type="Proteomes" id="UP000315736"/>
    </source>
</evidence>
<dbReference type="PROSITE" id="PS50005">
    <property type="entry name" value="TPR"/>
    <property type="match status" value="1"/>
</dbReference>
<dbReference type="GO" id="GO:0006417">
    <property type="term" value="P:regulation of translation"/>
    <property type="evidence" value="ECO:0007669"/>
    <property type="project" value="TreeGrafter"/>
</dbReference>
<dbReference type="InterPro" id="IPR044624">
    <property type="entry name" value="Mbb1-like"/>
</dbReference>
<dbReference type="SMART" id="SM00028">
    <property type="entry name" value="TPR"/>
    <property type="match status" value="5"/>
</dbReference>
<dbReference type="InterPro" id="IPR019734">
    <property type="entry name" value="TPR_rpt"/>
</dbReference>
<sequence length="473" mass="52042">MTAARLLLLGPLLAVALTATGCAAAQARPKGAPHAAAEQGLDAELFYQLLLAELTRRDDPGAAYSLTLEAARRSGHPHLFRRAVDIALSGRAPNAALDAARAWVRAQSDDEDARRVLVQLLAGLQRTEELGTALRDWLQVASPSRRLEIIDAIPALLARSAEPAQAVAAARTALQAWLQRPPTAAAAWAALGAVQWRAGLKEDALQSATRAVQADAAYPAGALLAAELIETDPAAARALLYRYQQATRDQPAASADVPIAWAQALARRGELDAALALLQSSRVRDSAEQRRLWMAQARLLREAERDQDAYDTLAQALRAHPDDPDLSYELAMSAERLGRHDEMERLLRELIARRPDDPHAYNALGYSLADRGVRLEEARQLIQEALRRAPDDGYIIDSLGWVEYRLGNVAEARRWLARAMELKPDAEIAAHLGEVLWVLGERDEARRIWRQGLELDARNRTLRETLRRFGVEP</sequence>
<keyword evidence="3" id="KW-0645">Protease</keyword>
<keyword evidence="1" id="KW-0802">TPR repeat</keyword>
<reference evidence="3 4" key="1">
    <citation type="submission" date="2019-07" db="EMBL/GenBank/DDBJ databases">
        <title>Tepidimonas alkaliphilus YIM 72238 draft genome.</title>
        <authorList>
            <person name="Da Costa M.S."/>
            <person name="Froufe H.J.C."/>
            <person name="Egas C."/>
            <person name="Albuquerque L."/>
        </authorList>
    </citation>
    <scope>NUCLEOTIDE SEQUENCE [LARGE SCALE GENOMIC DNA]</scope>
    <source>
        <strain evidence="3 4">YIM 72238</strain>
    </source>
</reference>
<evidence type="ECO:0000256" key="1">
    <source>
        <dbReference type="PROSITE-ProRule" id="PRU00339"/>
    </source>
</evidence>